<dbReference type="EMBL" id="JBEDUW010000006">
    <property type="protein sequence ID" value="KAK9922441.1"/>
    <property type="molecule type" value="Genomic_DNA"/>
</dbReference>
<dbReference type="Proteomes" id="UP001457282">
    <property type="component" value="Unassembled WGS sequence"/>
</dbReference>
<evidence type="ECO:0000313" key="2">
    <source>
        <dbReference type="Proteomes" id="UP001457282"/>
    </source>
</evidence>
<sequence>MGSLPLRWVMRPGQFDGSGDGAGFGGIEQRVGAPVSLELQLGVEHDRGLPCGFRRVIWLGGMETQRR</sequence>
<proteinExistence type="predicted"/>
<evidence type="ECO:0000313" key="1">
    <source>
        <dbReference type="EMBL" id="KAK9922441.1"/>
    </source>
</evidence>
<gene>
    <name evidence="1" type="ORF">M0R45_030905</name>
</gene>
<dbReference type="AlphaFoldDB" id="A0AAW1WCQ7"/>
<reference evidence="1 2" key="1">
    <citation type="journal article" date="2023" name="G3 (Bethesda)">
        <title>A chromosome-length genome assembly and annotation of blackberry (Rubus argutus, cv. 'Hillquist').</title>
        <authorList>
            <person name="Bruna T."/>
            <person name="Aryal R."/>
            <person name="Dudchenko O."/>
            <person name="Sargent D.J."/>
            <person name="Mead D."/>
            <person name="Buti M."/>
            <person name="Cavallini A."/>
            <person name="Hytonen T."/>
            <person name="Andres J."/>
            <person name="Pham M."/>
            <person name="Weisz D."/>
            <person name="Mascagni F."/>
            <person name="Usai G."/>
            <person name="Natali L."/>
            <person name="Bassil N."/>
            <person name="Fernandez G.E."/>
            <person name="Lomsadze A."/>
            <person name="Armour M."/>
            <person name="Olukolu B."/>
            <person name="Poorten T."/>
            <person name="Britton C."/>
            <person name="Davik J."/>
            <person name="Ashrafi H."/>
            <person name="Aiden E.L."/>
            <person name="Borodovsky M."/>
            <person name="Worthington M."/>
        </authorList>
    </citation>
    <scope>NUCLEOTIDE SEQUENCE [LARGE SCALE GENOMIC DNA]</scope>
    <source>
        <strain evidence="1">PI 553951</strain>
    </source>
</reference>
<protein>
    <submittedName>
        <fullName evidence="1">Uncharacterized protein</fullName>
    </submittedName>
</protein>
<organism evidence="1 2">
    <name type="scientific">Rubus argutus</name>
    <name type="common">Southern blackberry</name>
    <dbReference type="NCBI Taxonomy" id="59490"/>
    <lineage>
        <taxon>Eukaryota</taxon>
        <taxon>Viridiplantae</taxon>
        <taxon>Streptophyta</taxon>
        <taxon>Embryophyta</taxon>
        <taxon>Tracheophyta</taxon>
        <taxon>Spermatophyta</taxon>
        <taxon>Magnoliopsida</taxon>
        <taxon>eudicotyledons</taxon>
        <taxon>Gunneridae</taxon>
        <taxon>Pentapetalae</taxon>
        <taxon>rosids</taxon>
        <taxon>fabids</taxon>
        <taxon>Rosales</taxon>
        <taxon>Rosaceae</taxon>
        <taxon>Rosoideae</taxon>
        <taxon>Rosoideae incertae sedis</taxon>
        <taxon>Rubus</taxon>
    </lineage>
</organism>
<comment type="caution">
    <text evidence="1">The sequence shown here is derived from an EMBL/GenBank/DDBJ whole genome shotgun (WGS) entry which is preliminary data.</text>
</comment>
<name>A0AAW1WCQ7_RUBAR</name>
<accession>A0AAW1WCQ7</accession>
<keyword evidence="2" id="KW-1185">Reference proteome</keyword>